<dbReference type="InterPro" id="IPR036278">
    <property type="entry name" value="Sialidase_sf"/>
</dbReference>
<accession>A0A518HPS3</accession>
<dbReference type="KEGG" id="snep:Enr13x_26810"/>
<evidence type="ECO:0000313" key="1">
    <source>
        <dbReference type="EMBL" id="QDV42831.1"/>
    </source>
</evidence>
<dbReference type="Gene3D" id="2.120.10.10">
    <property type="match status" value="1"/>
</dbReference>
<dbReference type="Proteomes" id="UP000319004">
    <property type="component" value="Chromosome"/>
</dbReference>
<evidence type="ECO:0008006" key="3">
    <source>
        <dbReference type="Google" id="ProtNLM"/>
    </source>
</evidence>
<proteinExistence type="predicted"/>
<dbReference type="EMBL" id="CP037423">
    <property type="protein sequence ID" value="QDV42831.1"/>
    <property type="molecule type" value="Genomic_DNA"/>
</dbReference>
<name>A0A518HPS3_9BACT</name>
<gene>
    <name evidence="1" type="ORF">Enr13x_26810</name>
</gene>
<dbReference type="AlphaFoldDB" id="A0A518HPS3"/>
<keyword evidence="2" id="KW-1185">Reference proteome</keyword>
<reference evidence="1 2" key="1">
    <citation type="submission" date="2019-03" db="EMBL/GenBank/DDBJ databases">
        <title>Deep-cultivation of Planctomycetes and their phenomic and genomic characterization uncovers novel biology.</title>
        <authorList>
            <person name="Wiegand S."/>
            <person name="Jogler M."/>
            <person name="Boedeker C."/>
            <person name="Pinto D."/>
            <person name="Vollmers J."/>
            <person name="Rivas-Marin E."/>
            <person name="Kohn T."/>
            <person name="Peeters S.H."/>
            <person name="Heuer A."/>
            <person name="Rast P."/>
            <person name="Oberbeckmann S."/>
            <person name="Bunk B."/>
            <person name="Jeske O."/>
            <person name="Meyerdierks A."/>
            <person name="Storesund J.E."/>
            <person name="Kallscheuer N."/>
            <person name="Luecker S."/>
            <person name="Lage O.M."/>
            <person name="Pohl T."/>
            <person name="Merkel B.J."/>
            <person name="Hornburger P."/>
            <person name="Mueller R.-W."/>
            <person name="Bruemmer F."/>
            <person name="Labrenz M."/>
            <person name="Spormann A.M."/>
            <person name="Op den Camp H."/>
            <person name="Overmann J."/>
            <person name="Amann R."/>
            <person name="Jetten M.S.M."/>
            <person name="Mascher T."/>
            <person name="Medema M.H."/>
            <person name="Devos D.P."/>
            <person name="Kaster A.-K."/>
            <person name="Ovreas L."/>
            <person name="Rohde M."/>
            <person name="Galperin M.Y."/>
            <person name="Jogler C."/>
        </authorList>
    </citation>
    <scope>NUCLEOTIDE SEQUENCE [LARGE SCALE GENOMIC DNA]</scope>
    <source>
        <strain evidence="1 2">Enr13</strain>
    </source>
</reference>
<protein>
    <recommendedName>
        <fullName evidence="3">Sialidase domain-containing protein</fullName>
    </recommendedName>
</protein>
<evidence type="ECO:0000313" key="2">
    <source>
        <dbReference type="Proteomes" id="UP000319004"/>
    </source>
</evidence>
<dbReference type="SUPFAM" id="SSF50939">
    <property type="entry name" value="Sialidases"/>
    <property type="match status" value="1"/>
</dbReference>
<sequence length="400" mass="45202">MVQRRMTRVIVCLLILVGSVGATLAAELEIERSVIVEGDSDWDWTQARTAIARRRENPFVLTTMSRTKKVGAHGYHDVFAIFSELSAKNWSKPAAIPSLRRMRQDDGYEVVAGDLCPIWHPKTKKVLITGKTFNFADGKKENFLREQVSFCVFDPASREFGPLRMLKMPQQDHTGHPIIAPNAGCHQQVVLDDGTVLLPVRYQRSESKRNYVSIVARCRFDGKTLEYIDHGTEHSIPTKRGLYEPSVAAHNGAYFFAMRADDGAWVARSSDGTTYSDHIPWKFDNGQDLGSYNTQQHWVTLGKRLYLVYTRRGANNDHIMRHRAPLFIAEVDPQRLGVLKDTEQIVVPENHATLGNSGICRISDSESWITVAEGRVTQSKRKGENNRVILAKLRLADESR</sequence>
<organism evidence="1 2">
    <name type="scientific">Stieleria neptunia</name>
    <dbReference type="NCBI Taxonomy" id="2527979"/>
    <lineage>
        <taxon>Bacteria</taxon>
        <taxon>Pseudomonadati</taxon>
        <taxon>Planctomycetota</taxon>
        <taxon>Planctomycetia</taxon>
        <taxon>Pirellulales</taxon>
        <taxon>Pirellulaceae</taxon>
        <taxon>Stieleria</taxon>
    </lineage>
</organism>